<gene>
    <name evidence="1" type="ORF">V6M85_09925</name>
</gene>
<evidence type="ECO:0000313" key="2">
    <source>
        <dbReference type="Proteomes" id="UP001432202"/>
    </source>
</evidence>
<dbReference type="AlphaFoldDB" id="A0AAX4KYD3"/>
<proteinExistence type="predicted"/>
<reference evidence="1 2" key="1">
    <citation type="submission" date="2024-02" db="EMBL/GenBank/DDBJ databases">
        <title>STSV induces naive adaptation in Sulfolobus.</title>
        <authorList>
            <person name="Xiang X."/>
            <person name="Song M."/>
        </authorList>
    </citation>
    <scope>NUCLEOTIDE SEQUENCE [LARGE SCALE GENOMIC DNA]</scope>
    <source>
        <strain evidence="1 2">RT2</strain>
    </source>
</reference>
<accession>A0AAX4KYD3</accession>
<dbReference type="Proteomes" id="UP001432202">
    <property type="component" value="Chromosome"/>
</dbReference>
<protein>
    <submittedName>
        <fullName evidence="1">Uncharacterized protein</fullName>
    </submittedName>
</protein>
<dbReference type="EMBL" id="CP146016">
    <property type="protein sequence ID" value="WWQ59790.1"/>
    <property type="molecule type" value="Genomic_DNA"/>
</dbReference>
<evidence type="ECO:0000313" key="1">
    <source>
        <dbReference type="EMBL" id="WWQ59790.1"/>
    </source>
</evidence>
<organism evidence="1 2">
    <name type="scientific">Sulfolobus tengchongensis</name>
    <dbReference type="NCBI Taxonomy" id="207809"/>
    <lineage>
        <taxon>Archaea</taxon>
        <taxon>Thermoproteota</taxon>
        <taxon>Thermoprotei</taxon>
        <taxon>Sulfolobales</taxon>
        <taxon>Sulfolobaceae</taxon>
        <taxon>Sulfolobus</taxon>
    </lineage>
</organism>
<name>A0AAX4KYD3_9CREN</name>
<dbReference type="GeneID" id="89337088"/>
<keyword evidence="2" id="KW-1185">Reference proteome</keyword>
<dbReference type="RefSeq" id="WP_338599434.1">
    <property type="nucleotide sequence ID" value="NZ_CP146016.1"/>
</dbReference>
<sequence>MNQVLEGYFLRYRNVIWSVKGCYHPEGYAVALPRMFNGMKIKKLSTAMELVRNHFSYLLKHVSEIGFEVPLVPLNESEILDPFKARVNEPLIKTFLNFFNNEIGITGSYLYLGSGKDIDFLSFKAEHYRTLEELREKGITEPLTNIEESELETLDSASFKLLKSKRILEGMFKGIGYTFKIVECEDFGTVKGIKEFDGEVKVIKLIKPFTLPVKYLGIDKNGNQFILTSFRTRFTELPVNSLIYVKGKILLRDNFNDMDLDLAEVVKLKSF</sequence>